<protein>
    <recommendedName>
        <fullName evidence="3">Kinesin motor domain-containing protein</fullName>
    </recommendedName>
</protein>
<dbReference type="Gene3D" id="3.40.850.10">
    <property type="entry name" value="Kinesin motor domain"/>
    <property type="match status" value="1"/>
</dbReference>
<dbReference type="SUPFAM" id="SSF52540">
    <property type="entry name" value="P-loop containing nucleoside triphosphate hydrolases"/>
    <property type="match status" value="1"/>
</dbReference>
<feature type="domain" description="Kinesin motor" evidence="3">
    <location>
        <begin position="1"/>
        <end position="169"/>
    </location>
</feature>
<dbReference type="InterPro" id="IPR027640">
    <property type="entry name" value="Kinesin-like_fam"/>
</dbReference>
<dbReference type="Pfam" id="PF00225">
    <property type="entry name" value="Kinesin"/>
    <property type="match status" value="1"/>
</dbReference>
<feature type="non-terminal residue" evidence="4">
    <location>
        <position position="1"/>
    </location>
</feature>
<dbReference type="GO" id="GO:0005871">
    <property type="term" value="C:kinesin complex"/>
    <property type="evidence" value="ECO:0007669"/>
    <property type="project" value="TreeGrafter"/>
</dbReference>
<dbReference type="OrthoDB" id="3176171at2759"/>
<dbReference type="GO" id="GO:0005524">
    <property type="term" value="F:ATP binding"/>
    <property type="evidence" value="ECO:0007669"/>
    <property type="project" value="InterPro"/>
</dbReference>
<proteinExistence type="inferred from homology"/>
<name>A0A5J4U7T3_9EUKA</name>
<dbReference type="AlphaFoldDB" id="A0A5J4U7T3"/>
<dbReference type="GO" id="GO:0005874">
    <property type="term" value="C:microtubule"/>
    <property type="evidence" value="ECO:0007669"/>
    <property type="project" value="TreeGrafter"/>
</dbReference>
<dbReference type="GO" id="GO:0007018">
    <property type="term" value="P:microtubule-based movement"/>
    <property type="evidence" value="ECO:0007669"/>
    <property type="project" value="InterPro"/>
</dbReference>
<evidence type="ECO:0000256" key="2">
    <source>
        <dbReference type="SAM" id="MobiDB-lite"/>
    </source>
</evidence>
<dbReference type="PANTHER" id="PTHR24115">
    <property type="entry name" value="KINESIN-RELATED"/>
    <property type="match status" value="1"/>
</dbReference>
<gene>
    <name evidence="4" type="ORF">EZS28_038460</name>
</gene>
<feature type="compositionally biased region" description="Acidic residues" evidence="2">
    <location>
        <begin position="131"/>
        <end position="146"/>
    </location>
</feature>
<organism evidence="4 5">
    <name type="scientific">Streblomastix strix</name>
    <dbReference type="NCBI Taxonomy" id="222440"/>
    <lineage>
        <taxon>Eukaryota</taxon>
        <taxon>Metamonada</taxon>
        <taxon>Preaxostyla</taxon>
        <taxon>Oxymonadida</taxon>
        <taxon>Streblomastigidae</taxon>
        <taxon>Streblomastix</taxon>
    </lineage>
</organism>
<evidence type="ECO:0000313" key="4">
    <source>
        <dbReference type="EMBL" id="KAA6366012.1"/>
    </source>
</evidence>
<dbReference type="GO" id="GO:0016887">
    <property type="term" value="F:ATP hydrolysis activity"/>
    <property type="evidence" value="ECO:0007669"/>
    <property type="project" value="TreeGrafter"/>
</dbReference>
<feature type="region of interest" description="Disordered" evidence="2">
    <location>
        <begin position="115"/>
        <end position="146"/>
    </location>
</feature>
<dbReference type="InterPro" id="IPR027417">
    <property type="entry name" value="P-loop_NTPase"/>
</dbReference>
<dbReference type="InterPro" id="IPR036961">
    <property type="entry name" value="Kinesin_motor_dom_sf"/>
</dbReference>
<evidence type="ECO:0000259" key="3">
    <source>
        <dbReference type="PROSITE" id="PS50067"/>
    </source>
</evidence>
<dbReference type="Proteomes" id="UP000324800">
    <property type="component" value="Unassembled WGS sequence"/>
</dbReference>
<comment type="caution">
    <text evidence="1">Lacks conserved residue(s) required for the propagation of feature annotation.</text>
</comment>
<dbReference type="EMBL" id="SNRW01019833">
    <property type="protein sequence ID" value="KAA6366012.1"/>
    <property type="molecule type" value="Genomic_DNA"/>
</dbReference>
<dbReference type="InterPro" id="IPR001752">
    <property type="entry name" value="Kinesin_motor_dom"/>
</dbReference>
<comment type="caution">
    <text evidence="4">The sequence shown here is derived from an EMBL/GenBank/DDBJ whole genome shotgun (WGS) entry which is preliminary data.</text>
</comment>
<accession>A0A5J4U7T3</accession>
<dbReference type="PANTHER" id="PTHR24115:SF162">
    <property type="entry name" value="KINESIN-LIKE PROTEIN KIN-14E"/>
    <property type="match status" value="1"/>
</dbReference>
<evidence type="ECO:0000256" key="1">
    <source>
        <dbReference type="PROSITE-ProRule" id="PRU00283"/>
    </source>
</evidence>
<comment type="similarity">
    <text evidence="1">Belongs to the TRAFAC class myosin-kinesin ATPase superfamily. Kinesin family.</text>
</comment>
<evidence type="ECO:0000313" key="5">
    <source>
        <dbReference type="Proteomes" id="UP000324800"/>
    </source>
</evidence>
<dbReference type="PROSITE" id="PS50067">
    <property type="entry name" value="KINESIN_MOTOR_2"/>
    <property type="match status" value="1"/>
</dbReference>
<sequence>EPVVVCSINFVDLAGNERVAVSKSSGERLKEAQQINKSLSALGDVICALSKQQGSKQQSQQNQMNSLNELKKQNNKNQRGGSVGRNEKSKLALGALGGSSKTLLFINIAAQSDEDINDDGIDSQERQSIPSEDEFNDEQEDDEEEPVDLYVSTGETINSLEFGARVRKVRNKIGIV</sequence>
<dbReference type="GO" id="GO:0008017">
    <property type="term" value="F:microtubule binding"/>
    <property type="evidence" value="ECO:0007669"/>
    <property type="project" value="InterPro"/>
</dbReference>
<reference evidence="4 5" key="1">
    <citation type="submission" date="2019-03" db="EMBL/GenBank/DDBJ databases">
        <title>Single cell metagenomics reveals metabolic interactions within the superorganism composed of flagellate Streblomastix strix and complex community of Bacteroidetes bacteria on its surface.</title>
        <authorList>
            <person name="Treitli S.C."/>
            <person name="Kolisko M."/>
            <person name="Husnik F."/>
            <person name="Keeling P."/>
            <person name="Hampl V."/>
        </authorList>
    </citation>
    <scope>NUCLEOTIDE SEQUENCE [LARGE SCALE GENOMIC DNA]</scope>
    <source>
        <strain evidence="4">ST1C</strain>
    </source>
</reference>
<dbReference type="GO" id="GO:0003777">
    <property type="term" value="F:microtubule motor activity"/>
    <property type="evidence" value="ECO:0007669"/>
    <property type="project" value="InterPro"/>
</dbReference>